<sequence length="227" mass="24950">MAAVHQPRLSEAIEDYAKAIYTLARRGNAPVTTNALAERLGVTPGSVSGMLKRLADQGLARHEPYHGVRLTKEGERVALSVLRHHRLLELYLAEHLDVPWDRVHEEAEALEHVISADLEARIASKLGHPTHDPHGDPIPDADLVIDEGHTRSLADMAVGERGRFVRVSDSDPEMLRYLTGLGIALGDELRVVDRQPFDGPLTVSFGDSEHALGGRLARAMRVDVIQL</sequence>
<dbReference type="InterPro" id="IPR007167">
    <property type="entry name" value="Fe-transptr_FeoA-like"/>
</dbReference>
<evidence type="ECO:0000256" key="6">
    <source>
        <dbReference type="ARBA" id="ARBA00023004"/>
    </source>
</evidence>
<dbReference type="InterPro" id="IPR050536">
    <property type="entry name" value="DtxR_MntR_Metal-Reg"/>
</dbReference>
<dbReference type="SMART" id="SM00899">
    <property type="entry name" value="FeoA"/>
    <property type="match status" value="1"/>
</dbReference>
<dbReference type="Pfam" id="PF02742">
    <property type="entry name" value="Fe_dep_repr_C"/>
    <property type="match status" value="1"/>
</dbReference>
<evidence type="ECO:0000313" key="14">
    <source>
        <dbReference type="EMBL" id="CAA9472181.1"/>
    </source>
</evidence>
<dbReference type="GO" id="GO:0003700">
    <property type="term" value="F:DNA-binding transcription factor activity"/>
    <property type="evidence" value="ECO:0007669"/>
    <property type="project" value="InterPro"/>
</dbReference>
<dbReference type="SUPFAM" id="SSF50037">
    <property type="entry name" value="C-terminal domain of transcriptional repressors"/>
    <property type="match status" value="1"/>
</dbReference>
<dbReference type="InterPro" id="IPR036388">
    <property type="entry name" value="WH-like_DNA-bd_sf"/>
</dbReference>
<dbReference type="SUPFAM" id="SSF46785">
    <property type="entry name" value="Winged helix' DNA-binding domain"/>
    <property type="match status" value="1"/>
</dbReference>
<evidence type="ECO:0000256" key="11">
    <source>
        <dbReference type="ARBA" id="ARBA00023211"/>
    </source>
</evidence>
<evidence type="ECO:0000259" key="13">
    <source>
        <dbReference type="PROSITE" id="PS50944"/>
    </source>
</evidence>
<dbReference type="AlphaFoldDB" id="A0A6J4RF10"/>
<dbReference type="GO" id="GO:0003677">
    <property type="term" value="F:DNA binding"/>
    <property type="evidence" value="ECO:0007669"/>
    <property type="project" value="UniProtKB-KW"/>
</dbReference>
<evidence type="ECO:0000256" key="5">
    <source>
        <dbReference type="ARBA" id="ARBA00022491"/>
    </source>
</evidence>
<comment type="subcellular location">
    <subcellularLocation>
        <location evidence="1">Cytoplasm</location>
    </subcellularLocation>
</comment>
<keyword evidence="10" id="KW-0804">Transcription</keyword>
<dbReference type="GO" id="GO:0046983">
    <property type="term" value="F:protein dimerization activity"/>
    <property type="evidence" value="ECO:0007669"/>
    <property type="project" value="InterPro"/>
</dbReference>
<feature type="domain" description="HTH dtxR-type" evidence="13">
    <location>
        <begin position="9"/>
        <end position="71"/>
    </location>
</feature>
<dbReference type="InterPro" id="IPR001367">
    <property type="entry name" value="Fe_dep_repressor"/>
</dbReference>
<organism evidence="14">
    <name type="scientific">uncultured Solirubrobacteraceae bacterium</name>
    <dbReference type="NCBI Taxonomy" id="1162706"/>
    <lineage>
        <taxon>Bacteria</taxon>
        <taxon>Bacillati</taxon>
        <taxon>Actinomycetota</taxon>
        <taxon>Thermoleophilia</taxon>
        <taxon>Solirubrobacterales</taxon>
        <taxon>Solirubrobacteraceae</taxon>
        <taxon>environmental samples</taxon>
    </lineage>
</organism>
<dbReference type="SMART" id="SM00529">
    <property type="entry name" value="HTH_DTXR"/>
    <property type="match status" value="1"/>
</dbReference>
<evidence type="ECO:0000256" key="8">
    <source>
        <dbReference type="ARBA" id="ARBA00023125"/>
    </source>
</evidence>
<keyword evidence="7" id="KW-0805">Transcription regulation</keyword>
<evidence type="ECO:0000256" key="12">
    <source>
        <dbReference type="ARBA" id="ARBA00032593"/>
    </source>
</evidence>
<name>A0A6J4RF10_9ACTN</name>
<dbReference type="InterPro" id="IPR036390">
    <property type="entry name" value="WH_DNA-bd_sf"/>
</dbReference>
<dbReference type="Pfam" id="PF01325">
    <property type="entry name" value="Fe_dep_repress"/>
    <property type="match status" value="1"/>
</dbReference>
<proteinExistence type="inferred from homology"/>
<comment type="similarity">
    <text evidence="2">Belongs to the DtxR/MntR family.</text>
</comment>
<dbReference type="EMBL" id="CADCVO010000081">
    <property type="protein sequence ID" value="CAA9472181.1"/>
    <property type="molecule type" value="Genomic_DNA"/>
</dbReference>
<protein>
    <recommendedName>
        <fullName evidence="12">Manganese transport regulator</fullName>
    </recommendedName>
</protein>
<comment type="subunit">
    <text evidence="3">Homodimer.</text>
</comment>
<dbReference type="GO" id="GO:0046914">
    <property type="term" value="F:transition metal ion binding"/>
    <property type="evidence" value="ECO:0007669"/>
    <property type="project" value="InterPro"/>
</dbReference>
<dbReference type="PROSITE" id="PS50944">
    <property type="entry name" value="HTH_DTXR"/>
    <property type="match status" value="1"/>
</dbReference>
<evidence type="ECO:0000256" key="7">
    <source>
        <dbReference type="ARBA" id="ARBA00023015"/>
    </source>
</evidence>
<dbReference type="Gene3D" id="2.30.30.90">
    <property type="match status" value="1"/>
</dbReference>
<dbReference type="SUPFAM" id="SSF47979">
    <property type="entry name" value="Iron-dependent repressor protein, dimerization domain"/>
    <property type="match status" value="1"/>
</dbReference>
<keyword evidence="6" id="KW-0408">Iron</keyword>
<dbReference type="InterPro" id="IPR008988">
    <property type="entry name" value="Transcriptional_repressor_C"/>
</dbReference>
<dbReference type="PANTHER" id="PTHR33238:SF11">
    <property type="entry name" value="TRANSCRIPTIONAL REGULATOR MNTR"/>
    <property type="match status" value="1"/>
</dbReference>
<dbReference type="PANTHER" id="PTHR33238">
    <property type="entry name" value="IRON (METAL) DEPENDENT REPRESSOR, DTXR FAMILY"/>
    <property type="match status" value="1"/>
</dbReference>
<dbReference type="Gene3D" id="1.10.60.10">
    <property type="entry name" value="Iron dependent repressor, metal binding and dimerisation domain"/>
    <property type="match status" value="1"/>
</dbReference>
<dbReference type="InterPro" id="IPR036421">
    <property type="entry name" value="Fe_dep_repressor_sf"/>
</dbReference>
<evidence type="ECO:0000256" key="2">
    <source>
        <dbReference type="ARBA" id="ARBA00007871"/>
    </source>
</evidence>
<evidence type="ECO:0000256" key="3">
    <source>
        <dbReference type="ARBA" id="ARBA00011738"/>
    </source>
</evidence>
<reference evidence="14" key="1">
    <citation type="submission" date="2020-02" db="EMBL/GenBank/DDBJ databases">
        <authorList>
            <person name="Meier V. D."/>
        </authorList>
    </citation>
    <scope>NUCLEOTIDE SEQUENCE</scope>
    <source>
        <strain evidence="14">AVDCRST_MAG13</strain>
    </source>
</reference>
<keyword evidence="5" id="KW-0678">Repressor</keyword>
<dbReference type="GO" id="GO:0005737">
    <property type="term" value="C:cytoplasm"/>
    <property type="evidence" value="ECO:0007669"/>
    <property type="project" value="UniProtKB-SubCell"/>
</dbReference>
<keyword evidence="4" id="KW-0963">Cytoplasm</keyword>
<dbReference type="InterPro" id="IPR022687">
    <property type="entry name" value="HTH_DTXR"/>
</dbReference>
<keyword evidence="8" id="KW-0238">DNA-binding</keyword>
<keyword evidence="11" id="KW-0464">Manganese</keyword>
<evidence type="ECO:0000256" key="9">
    <source>
        <dbReference type="ARBA" id="ARBA00023159"/>
    </source>
</evidence>
<dbReference type="InterPro" id="IPR022689">
    <property type="entry name" value="Iron_dep_repressor"/>
</dbReference>
<dbReference type="Pfam" id="PF04023">
    <property type="entry name" value="FeoA"/>
    <property type="match status" value="1"/>
</dbReference>
<accession>A0A6J4RF10</accession>
<gene>
    <name evidence="14" type="ORF">AVDCRST_MAG13-555</name>
</gene>
<evidence type="ECO:0000256" key="4">
    <source>
        <dbReference type="ARBA" id="ARBA00022490"/>
    </source>
</evidence>
<dbReference type="InterPro" id="IPR038157">
    <property type="entry name" value="FeoA_core_dom"/>
</dbReference>
<evidence type="ECO:0000256" key="1">
    <source>
        <dbReference type="ARBA" id="ARBA00004496"/>
    </source>
</evidence>
<evidence type="ECO:0000256" key="10">
    <source>
        <dbReference type="ARBA" id="ARBA00023163"/>
    </source>
</evidence>
<dbReference type="Gene3D" id="1.10.10.10">
    <property type="entry name" value="Winged helix-like DNA-binding domain superfamily/Winged helix DNA-binding domain"/>
    <property type="match status" value="1"/>
</dbReference>
<keyword evidence="9" id="KW-0010">Activator</keyword>